<feature type="coiled-coil region" evidence="4">
    <location>
        <begin position="116"/>
        <end position="143"/>
    </location>
</feature>
<evidence type="ECO:0000256" key="2">
    <source>
        <dbReference type="ARBA" id="ARBA00024867"/>
    </source>
</evidence>
<dbReference type="Gene3D" id="1.10.10.10">
    <property type="entry name" value="Winged helix-like DNA-binding domain superfamily/Winged helix DNA-binding domain"/>
    <property type="match status" value="1"/>
</dbReference>
<dbReference type="AlphaFoldDB" id="A0A9E2KJQ4"/>
<evidence type="ECO:0000259" key="5">
    <source>
        <dbReference type="PROSITE" id="PS50110"/>
    </source>
</evidence>
<accession>A0A9E2KJQ4</accession>
<protein>
    <recommendedName>
        <fullName evidence="1">Stage 0 sporulation protein A homolog</fullName>
    </recommendedName>
</protein>
<dbReference type="Pfam" id="PF03861">
    <property type="entry name" value="ANTAR"/>
    <property type="match status" value="1"/>
</dbReference>
<dbReference type="InterPro" id="IPR005561">
    <property type="entry name" value="ANTAR"/>
</dbReference>
<evidence type="ECO:0000313" key="8">
    <source>
        <dbReference type="Proteomes" id="UP000824178"/>
    </source>
</evidence>
<dbReference type="InterPro" id="IPR001789">
    <property type="entry name" value="Sig_transdc_resp-reg_receiver"/>
</dbReference>
<organism evidence="7 8">
    <name type="scientific">Candidatus Faecalibacterium intestinavium</name>
    <dbReference type="NCBI Taxonomy" id="2838580"/>
    <lineage>
        <taxon>Bacteria</taxon>
        <taxon>Bacillati</taxon>
        <taxon>Bacillota</taxon>
        <taxon>Clostridia</taxon>
        <taxon>Eubacteriales</taxon>
        <taxon>Oscillospiraceae</taxon>
        <taxon>Faecalibacterium</taxon>
    </lineage>
</organism>
<dbReference type="PROSITE" id="PS50110">
    <property type="entry name" value="RESPONSE_REGULATORY"/>
    <property type="match status" value="1"/>
</dbReference>
<dbReference type="EMBL" id="JAHLFH010000062">
    <property type="protein sequence ID" value="MBU3819380.1"/>
    <property type="molecule type" value="Genomic_DNA"/>
</dbReference>
<proteinExistence type="predicted"/>
<sequence>MKRALIVSAGASSNEYLSARLSELGYARPLILPSGAEARRRMLESDFELIIVNAPLPDEFGHEFCLSAVEKTSAGVLLLAKATAADQLAAGLSAQGVLLLSKPFTNVLFFQAVQMAAAGNRRLLLLREENRRLQEKLAQLRLVSRAKCALIERRGMTEAEAHRCIEKRAMDTRRDRSEIAREILDELDDGSL</sequence>
<evidence type="ECO:0000256" key="4">
    <source>
        <dbReference type="SAM" id="Coils"/>
    </source>
</evidence>
<dbReference type="GO" id="GO:0003723">
    <property type="term" value="F:RNA binding"/>
    <property type="evidence" value="ECO:0007669"/>
    <property type="project" value="InterPro"/>
</dbReference>
<dbReference type="InterPro" id="IPR011006">
    <property type="entry name" value="CheY-like_superfamily"/>
</dbReference>
<gene>
    <name evidence="7" type="ORF">H9864_03275</name>
</gene>
<evidence type="ECO:0000256" key="3">
    <source>
        <dbReference type="PROSITE-ProRule" id="PRU00169"/>
    </source>
</evidence>
<dbReference type="Gene3D" id="3.40.50.2300">
    <property type="match status" value="1"/>
</dbReference>
<comment type="caution">
    <text evidence="3">Lacks conserved residue(s) required for the propagation of feature annotation.</text>
</comment>
<dbReference type="GO" id="GO:0000160">
    <property type="term" value="P:phosphorelay signal transduction system"/>
    <property type="evidence" value="ECO:0007669"/>
    <property type="project" value="InterPro"/>
</dbReference>
<feature type="domain" description="ANTAR" evidence="6">
    <location>
        <begin position="123"/>
        <end position="184"/>
    </location>
</feature>
<name>A0A9E2KJQ4_9FIRM</name>
<dbReference type="SMART" id="SM01012">
    <property type="entry name" value="ANTAR"/>
    <property type="match status" value="1"/>
</dbReference>
<dbReference type="SUPFAM" id="SSF52172">
    <property type="entry name" value="CheY-like"/>
    <property type="match status" value="1"/>
</dbReference>
<reference evidence="7" key="1">
    <citation type="journal article" date="2021" name="PeerJ">
        <title>Extensive microbial diversity within the chicken gut microbiome revealed by metagenomics and culture.</title>
        <authorList>
            <person name="Gilroy R."/>
            <person name="Ravi A."/>
            <person name="Getino M."/>
            <person name="Pursley I."/>
            <person name="Horton D.L."/>
            <person name="Alikhan N.F."/>
            <person name="Baker D."/>
            <person name="Gharbi K."/>
            <person name="Hall N."/>
            <person name="Watson M."/>
            <person name="Adriaenssens E.M."/>
            <person name="Foster-Nyarko E."/>
            <person name="Jarju S."/>
            <person name="Secka A."/>
            <person name="Antonio M."/>
            <person name="Oren A."/>
            <person name="Chaudhuri R.R."/>
            <person name="La Ragione R."/>
            <person name="Hildebrand F."/>
            <person name="Pallen M.J."/>
        </authorList>
    </citation>
    <scope>NUCLEOTIDE SEQUENCE</scope>
    <source>
        <strain evidence="7">742</strain>
    </source>
</reference>
<comment type="caution">
    <text evidence="7">The sequence shown here is derived from an EMBL/GenBank/DDBJ whole genome shotgun (WGS) entry which is preliminary data.</text>
</comment>
<dbReference type="InterPro" id="IPR036388">
    <property type="entry name" value="WH-like_DNA-bd_sf"/>
</dbReference>
<comment type="function">
    <text evidence="2">May play the central regulatory role in sporulation. It may be an element of the effector pathway responsible for the activation of sporulation genes in response to nutritional stress. Spo0A may act in concert with spo0H (a sigma factor) to control the expression of some genes that are critical to the sporulation process.</text>
</comment>
<evidence type="ECO:0000259" key="6">
    <source>
        <dbReference type="PROSITE" id="PS50921"/>
    </source>
</evidence>
<reference evidence="7" key="2">
    <citation type="submission" date="2021-04" db="EMBL/GenBank/DDBJ databases">
        <authorList>
            <person name="Gilroy R."/>
        </authorList>
    </citation>
    <scope>NUCLEOTIDE SEQUENCE</scope>
    <source>
        <strain evidence="7">742</strain>
    </source>
</reference>
<feature type="domain" description="Response regulatory" evidence="5">
    <location>
        <begin position="3"/>
        <end position="117"/>
    </location>
</feature>
<keyword evidence="4" id="KW-0175">Coiled coil</keyword>
<evidence type="ECO:0000313" key="7">
    <source>
        <dbReference type="EMBL" id="MBU3819380.1"/>
    </source>
</evidence>
<dbReference type="Proteomes" id="UP000824178">
    <property type="component" value="Unassembled WGS sequence"/>
</dbReference>
<dbReference type="PROSITE" id="PS50921">
    <property type="entry name" value="ANTAR"/>
    <property type="match status" value="1"/>
</dbReference>
<evidence type="ECO:0000256" key="1">
    <source>
        <dbReference type="ARBA" id="ARBA00018672"/>
    </source>
</evidence>